<feature type="region of interest" description="Disordered" evidence="1">
    <location>
        <begin position="23"/>
        <end position="101"/>
    </location>
</feature>
<evidence type="ECO:0000256" key="1">
    <source>
        <dbReference type="SAM" id="MobiDB-lite"/>
    </source>
</evidence>
<evidence type="ECO:0000313" key="2">
    <source>
        <dbReference type="Ensembl" id="ENSFHEP00000029719.1"/>
    </source>
</evidence>
<sequence length="313" mass="36049">MELKICRLEVNYDVNAAHGNETTLPVIPNSDHQPSDSANKQFPEENENPWTTLGARPKDQRTPRLDKENWPRLQRDAPRQVKQQRAVPTTNERRKPAGNVGIPLLNRFAPLQNVTQEDLDINQRYVNDFRSKTSEKGHATGPRTLILCNGSVREIKHFCNKKNTEVLIYNDRNCGMVSDISDILPRILKDRPTLEKPIIQAEALKDITHKRKSEVLKEDYICLLNLVDGLNVKVFLSGPRTPVNCGDEIFSRILMLNKWLEKTCKQTTVTFIDNFNIFWERRHLFSDNGFHLNRSGAKRNTLGPNNTRLQHII</sequence>
<dbReference type="Gene3D" id="3.40.50.12700">
    <property type="match status" value="1"/>
</dbReference>
<dbReference type="STRING" id="8078.ENSFHEP00000029719"/>
<dbReference type="GeneTree" id="ENSGT00980000199020"/>
<evidence type="ECO:0000313" key="3">
    <source>
        <dbReference type="Proteomes" id="UP000265000"/>
    </source>
</evidence>
<protein>
    <recommendedName>
        <fullName evidence="4">OSK domain-containing protein</fullName>
    </recommendedName>
</protein>
<dbReference type="SUPFAM" id="SSF52266">
    <property type="entry name" value="SGNH hydrolase"/>
    <property type="match status" value="1"/>
</dbReference>
<evidence type="ECO:0008006" key="4">
    <source>
        <dbReference type="Google" id="ProtNLM"/>
    </source>
</evidence>
<reference evidence="2" key="1">
    <citation type="submission" date="2025-08" db="UniProtKB">
        <authorList>
            <consortium name="Ensembl"/>
        </authorList>
    </citation>
    <scope>IDENTIFICATION</scope>
</reference>
<keyword evidence="3" id="KW-1185">Reference proteome</keyword>
<dbReference type="AlphaFoldDB" id="A0A3Q2QQG9"/>
<feature type="compositionally biased region" description="Polar residues" evidence="1">
    <location>
        <begin position="81"/>
        <end position="90"/>
    </location>
</feature>
<feature type="compositionally biased region" description="Polar residues" evidence="1">
    <location>
        <begin position="30"/>
        <end position="40"/>
    </location>
</feature>
<accession>A0A3Q2QQG9</accession>
<dbReference type="Proteomes" id="UP000265000">
    <property type="component" value="Unplaced"/>
</dbReference>
<proteinExistence type="predicted"/>
<feature type="compositionally biased region" description="Basic and acidic residues" evidence="1">
    <location>
        <begin position="56"/>
        <end position="79"/>
    </location>
</feature>
<name>A0A3Q2QQG9_FUNHE</name>
<dbReference type="Ensembl" id="ENSFHET00000020559.1">
    <property type="protein sequence ID" value="ENSFHEP00000029719.1"/>
    <property type="gene ID" value="ENSFHEG00000014599.1"/>
</dbReference>
<organism evidence="2 3">
    <name type="scientific">Fundulus heteroclitus</name>
    <name type="common">Killifish</name>
    <name type="synonym">Mummichog</name>
    <dbReference type="NCBI Taxonomy" id="8078"/>
    <lineage>
        <taxon>Eukaryota</taxon>
        <taxon>Metazoa</taxon>
        <taxon>Chordata</taxon>
        <taxon>Craniata</taxon>
        <taxon>Vertebrata</taxon>
        <taxon>Euteleostomi</taxon>
        <taxon>Actinopterygii</taxon>
        <taxon>Neopterygii</taxon>
        <taxon>Teleostei</taxon>
        <taxon>Neoteleostei</taxon>
        <taxon>Acanthomorphata</taxon>
        <taxon>Ovalentaria</taxon>
        <taxon>Atherinomorphae</taxon>
        <taxon>Cyprinodontiformes</taxon>
        <taxon>Fundulidae</taxon>
        <taxon>Fundulus</taxon>
    </lineage>
</organism>
<reference evidence="2" key="2">
    <citation type="submission" date="2025-09" db="UniProtKB">
        <authorList>
            <consortium name="Ensembl"/>
        </authorList>
    </citation>
    <scope>IDENTIFICATION</scope>
</reference>